<dbReference type="EMBL" id="SRLO01000203">
    <property type="protein sequence ID" value="TNN67477.1"/>
    <property type="molecule type" value="Genomic_DNA"/>
</dbReference>
<comment type="caution">
    <text evidence="2">The sequence shown here is derived from an EMBL/GenBank/DDBJ whole genome shotgun (WGS) entry which is preliminary data.</text>
</comment>
<dbReference type="Proteomes" id="UP000314294">
    <property type="component" value="Unassembled WGS sequence"/>
</dbReference>
<dbReference type="AlphaFoldDB" id="A0A4Z2HNX9"/>
<keyword evidence="3" id="KW-1185">Reference proteome</keyword>
<feature type="compositionally biased region" description="Polar residues" evidence="1">
    <location>
        <begin position="93"/>
        <end position="102"/>
    </location>
</feature>
<evidence type="ECO:0000313" key="2">
    <source>
        <dbReference type="EMBL" id="TNN67477.1"/>
    </source>
</evidence>
<evidence type="ECO:0000313" key="3">
    <source>
        <dbReference type="Proteomes" id="UP000314294"/>
    </source>
</evidence>
<proteinExistence type="predicted"/>
<reference evidence="2 3" key="1">
    <citation type="submission" date="2019-03" db="EMBL/GenBank/DDBJ databases">
        <title>First draft genome of Liparis tanakae, snailfish: a comprehensive survey of snailfish specific genes.</title>
        <authorList>
            <person name="Kim W."/>
            <person name="Song I."/>
            <person name="Jeong J.-H."/>
            <person name="Kim D."/>
            <person name="Kim S."/>
            <person name="Ryu S."/>
            <person name="Song J.Y."/>
            <person name="Lee S.K."/>
        </authorList>
    </citation>
    <scope>NUCLEOTIDE SEQUENCE [LARGE SCALE GENOMIC DNA]</scope>
    <source>
        <tissue evidence="2">Muscle</tissue>
    </source>
</reference>
<organism evidence="2 3">
    <name type="scientific">Liparis tanakae</name>
    <name type="common">Tanaka's snailfish</name>
    <dbReference type="NCBI Taxonomy" id="230148"/>
    <lineage>
        <taxon>Eukaryota</taxon>
        <taxon>Metazoa</taxon>
        <taxon>Chordata</taxon>
        <taxon>Craniata</taxon>
        <taxon>Vertebrata</taxon>
        <taxon>Euteleostomi</taxon>
        <taxon>Actinopterygii</taxon>
        <taxon>Neopterygii</taxon>
        <taxon>Teleostei</taxon>
        <taxon>Neoteleostei</taxon>
        <taxon>Acanthomorphata</taxon>
        <taxon>Eupercaria</taxon>
        <taxon>Perciformes</taxon>
        <taxon>Cottioidei</taxon>
        <taxon>Cottales</taxon>
        <taxon>Liparidae</taxon>
        <taxon>Liparis</taxon>
    </lineage>
</organism>
<evidence type="ECO:0000256" key="1">
    <source>
        <dbReference type="SAM" id="MobiDB-lite"/>
    </source>
</evidence>
<protein>
    <submittedName>
        <fullName evidence="2">Uncharacterized protein</fullName>
    </submittedName>
</protein>
<feature type="region of interest" description="Disordered" evidence="1">
    <location>
        <begin position="84"/>
        <end position="104"/>
    </location>
</feature>
<name>A0A4Z2HNX9_9TELE</name>
<sequence>MLRLNELIGKAGSVDSGVEVSTKGDAGYSGQCILDDASHPLNTTLKPLQSIIQVHRIQRYDSSPFCRDHQKIIRHLILGTSISSGVPARNHRPNNNSSQGHTNHSRAYKRFCSDTFATWKKLWLRCHAESPSPRHSHSLVYSVKPGALLSPLPVQETDNDRPSEESSRYTYSFICTQPMLIAVAIMVKLTLSIWPTEEVWLAWIRAAVTGPSWTRNHGIKDHSANP</sequence>
<accession>A0A4Z2HNX9</accession>
<gene>
    <name evidence="2" type="ORF">EYF80_022283</name>
</gene>